<protein>
    <submittedName>
        <fullName evidence="2">DUF4112 domain-containing protein</fullName>
    </submittedName>
</protein>
<evidence type="ECO:0000313" key="2">
    <source>
        <dbReference type="EMBL" id="MBJ3761723.1"/>
    </source>
</evidence>
<dbReference type="Proteomes" id="UP000642488">
    <property type="component" value="Unassembled WGS sequence"/>
</dbReference>
<dbReference type="InterPro" id="IPR025187">
    <property type="entry name" value="DUF4112"/>
</dbReference>
<evidence type="ECO:0000313" key="3">
    <source>
        <dbReference type="Proteomes" id="UP000642488"/>
    </source>
</evidence>
<name>A0A934I7L1_9RHOB</name>
<sequence length="144" mass="15566">MTEHPHAPRIARLDRLSRTLDTAFGIPGTRFRIGWDSLIGLVPGIGDALAFAPAAYIVLESHRMGLPRAKLVRQGVNCVLDLAVGSVPLIGDLFDMGFKANRRNVAILRDHFEQEMARNEKTPATGEGHLSSHHPQVGDPGGSA</sequence>
<feature type="region of interest" description="Disordered" evidence="1">
    <location>
        <begin position="118"/>
        <end position="144"/>
    </location>
</feature>
<dbReference type="AlphaFoldDB" id="A0A934I7L1"/>
<keyword evidence="3" id="KW-1185">Reference proteome</keyword>
<comment type="caution">
    <text evidence="2">The sequence shown here is derived from an EMBL/GenBank/DDBJ whole genome shotgun (WGS) entry which is preliminary data.</text>
</comment>
<dbReference type="EMBL" id="JAEKPD010000002">
    <property type="protein sequence ID" value="MBJ3761723.1"/>
    <property type="molecule type" value="Genomic_DNA"/>
</dbReference>
<dbReference type="PANTHER" id="PTHR35519">
    <property type="entry name" value="MEMBRANE PROTEINS"/>
    <property type="match status" value="1"/>
</dbReference>
<gene>
    <name evidence="2" type="ORF">ILP92_03045</name>
</gene>
<reference evidence="2" key="1">
    <citation type="submission" date="2020-12" db="EMBL/GenBank/DDBJ databases">
        <title>Bacterial taxonomy.</title>
        <authorList>
            <person name="Pan X."/>
        </authorList>
    </citation>
    <scope>NUCLEOTIDE SEQUENCE</scope>
    <source>
        <strain evidence="2">KCTC 52957</strain>
    </source>
</reference>
<evidence type="ECO:0000256" key="1">
    <source>
        <dbReference type="SAM" id="MobiDB-lite"/>
    </source>
</evidence>
<dbReference type="RefSeq" id="WP_198914905.1">
    <property type="nucleotide sequence ID" value="NZ_JAEKPD010000002.1"/>
</dbReference>
<dbReference type="Pfam" id="PF13430">
    <property type="entry name" value="DUF4112"/>
    <property type="match status" value="1"/>
</dbReference>
<organism evidence="2 3">
    <name type="scientific">Palleronia pontilimi</name>
    <dbReference type="NCBI Taxonomy" id="1964209"/>
    <lineage>
        <taxon>Bacteria</taxon>
        <taxon>Pseudomonadati</taxon>
        <taxon>Pseudomonadota</taxon>
        <taxon>Alphaproteobacteria</taxon>
        <taxon>Rhodobacterales</taxon>
        <taxon>Roseobacteraceae</taxon>
        <taxon>Palleronia</taxon>
    </lineage>
</organism>
<accession>A0A934I7L1</accession>
<dbReference type="PANTHER" id="PTHR35519:SF2">
    <property type="entry name" value="PH DOMAIN PROTEIN"/>
    <property type="match status" value="1"/>
</dbReference>
<proteinExistence type="predicted"/>